<dbReference type="PANTHER" id="PTHR40705:SF2">
    <property type="entry name" value="DUF1743 DOMAIN-CONTAINING PROTEIN"/>
    <property type="match status" value="1"/>
</dbReference>
<reference evidence="2" key="1">
    <citation type="submission" date="2017-06" db="EMBL/GenBank/DDBJ databases">
        <authorList>
            <person name="Varghese N."/>
            <person name="Submissions S."/>
        </authorList>
    </citation>
    <scope>NUCLEOTIDE SEQUENCE [LARGE SCALE GENOMIC DNA]</scope>
    <source>
        <strain evidence="2">DSM 137</strain>
    </source>
</reference>
<keyword evidence="2" id="KW-1185">Reference proteome</keyword>
<protein>
    <recommendedName>
        <fullName evidence="3">DUF1743 domain-containing protein</fullName>
    </recommendedName>
</protein>
<dbReference type="RefSeq" id="WP_176440467.1">
    <property type="nucleotide sequence ID" value="NZ_FYDG01000027.1"/>
</dbReference>
<dbReference type="PANTHER" id="PTHR40705">
    <property type="entry name" value="TRNA(ILE2) 2-AGMATINYLCYTIDINE SYNTHETASE TIAS"/>
    <property type="match status" value="1"/>
</dbReference>
<dbReference type="AlphaFoldDB" id="A0A212SDW0"/>
<dbReference type="Proteomes" id="UP000198418">
    <property type="component" value="Unassembled WGS sequence"/>
</dbReference>
<name>A0A212SDW0_RHOAC</name>
<organism evidence="1 2">
    <name type="scientific">Rhodoblastus acidophilus</name>
    <name type="common">Rhodopseudomonas acidophila</name>
    <dbReference type="NCBI Taxonomy" id="1074"/>
    <lineage>
        <taxon>Bacteria</taxon>
        <taxon>Pseudomonadati</taxon>
        <taxon>Pseudomonadota</taxon>
        <taxon>Alphaproteobacteria</taxon>
        <taxon>Hyphomicrobiales</taxon>
        <taxon>Rhodoblastaceae</taxon>
        <taxon>Rhodoblastus</taxon>
    </lineage>
</organism>
<evidence type="ECO:0000313" key="1">
    <source>
        <dbReference type="EMBL" id="SNB83541.1"/>
    </source>
</evidence>
<gene>
    <name evidence="1" type="ORF">SAMN06265338_12713</name>
</gene>
<accession>A0A212SDW0</accession>
<dbReference type="Gene3D" id="3.30.70.2200">
    <property type="match status" value="1"/>
</dbReference>
<evidence type="ECO:0000313" key="2">
    <source>
        <dbReference type="Proteomes" id="UP000198418"/>
    </source>
</evidence>
<evidence type="ECO:0008006" key="3">
    <source>
        <dbReference type="Google" id="ProtNLM"/>
    </source>
</evidence>
<dbReference type="EMBL" id="FYDG01000027">
    <property type="protein sequence ID" value="SNB83541.1"/>
    <property type="molecule type" value="Genomic_DNA"/>
</dbReference>
<proteinExistence type="predicted"/>
<sequence length="252" mass="25974">MTRVLIGLDDTDRSGAKNSTARLARRLGEALASRAGQFLGTVGHILCPGVAATTNNKASCIVLEGESHDLDALLSRSAAFVAAEASPGARPGLVVVASEGADALICFAEKASAATVSLSEARALAAPLRHWSASSGEGLIGALAAAGLTARGWSGRWLEWGCALRSAERALTVAELAALGIGVVSIETDAEVPKPDDIVDTLAWLRPQLLGGRPILPLRRAREGVGWEALAVKAQAPFRSRNGPASDLKGET</sequence>